<protein>
    <submittedName>
        <fullName evidence="2">Uncharacterized protein</fullName>
    </submittedName>
</protein>
<dbReference type="AlphaFoldDB" id="A0A0N7I0H4"/>
<keyword evidence="1" id="KW-0732">Signal</keyword>
<evidence type="ECO:0000313" key="2">
    <source>
        <dbReference type="EMBL" id="ALJ10893.1"/>
    </source>
</evidence>
<sequence>MWFPGLLLLFAFTSVIADVSDDIEECAKEFDVEDVESWVDTKGSEDVEVICPMVVNFFSCMEEVLKSETGMTLEEMAELTEGTDIGGSVELVLNVRNLAVDLCTEGSQLNTDLMADIECVDDLENPFEACEEKAVAAYNAFSGFANKVEEEAEDEDFDPDFPCMKAAYQSACIASAIHDKCGRRAFDTYNTIVKRSTIFKNAICSEQDLANAKTTFLDSLEMEENKKELFRLAFDLRKRRK</sequence>
<accession>A0A0N7I0H4</accession>
<feature type="chain" id="PRO_5006012853" evidence="1">
    <location>
        <begin position="18"/>
        <end position="241"/>
    </location>
</feature>
<name>A0A0N7I0H4_9ARAC</name>
<evidence type="ECO:0000256" key="1">
    <source>
        <dbReference type="SAM" id="SignalP"/>
    </source>
</evidence>
<proteinExistence type="evidence at transcript level"/>
<dbReference type="EMBL" id="KP777751">
    <property type="protein sequence ID" value="ALJ10893.1"/>
    <property type="molecule type" value="mRNA"/>
</dbReference>
<organism evidence="2">
    <name type="scientific">Dolomedes sulfureus</name>
    <dbReference type="NCBI Taxonomy" id="492288"/>
    <lineage>
        <taxon>Eukaryota</taxon>
        <taxon>Metazoa</taxon>
        <taxon>Ecdysozoa</taxon>
        <taxon>Arthropoda</taxon>
        <taxon>Chelicerata</taxon>
        <taxon>Arachnida</taxon>
        <taxon>Araneae</taxon>
        <taxon>Araneomorphae</taxon>
        <taxon>Entelegynae</taxon>
        <taxon>Lycosoidea</taxon>
        <taxon>Pisauridae</taxon>
        <taxon>Dolomedes</taxon>
    </lineage>
</organism>
<reference evidence="2" key="2">
    <citation type="submission" date="2015-02" db="EMBL/GenBank/DDBJ databases">
        <authorList>
            <person name="Chooi Y.-H."/>
        </authorList>
    </citation>
    <scope>NUCLEOTIDE SEQUENCE</scope>
</reference>
<reference evidence="2" key="1">
    <citation type="journal article" date="2015" name="PLoS ONE">
        <title>A Comparative Analysis of the Venom Gland Transcriptomes of the Fishing Spiders Dolomedes mizhoanus and Dolomedes sulfurous.</title>
        <authorList>
            <person name="Xu X."/>
            <person name="Wang H."/>
            <person name="Zhang F."/>
            <person name="Hu Z."/>
            <person name="Liang S."/>
            <person name="Liu Z."/>
        </authorList>
    </citation>
    <scope>NUCLEOTIDE SEQUENCE</scope>
</reference>
<feature type="signal peptide" evidence="1">
    <location>
        <begin position="1"/>
        <end position="17"/>
    </location>
</feature>